<evidence type="ECO:0000313" key="1">
    <source>
        <dbReference type="EnsemblPlants" id="MELO3C031679.2.1"/>
    </source>
</evidence>
<organism evidence="1">
    <name type="scientific">Cucumis melo</name>
    <name type="common">Muskmelon</name>
    <dbReference type="NCBI Taxonomy" id="3656"/>
    <lineage>
        <taxon>Eukaryota</taxon>
        <taxon>Viridiplantae</taxon>
        <taxon>Streptophyta</taxon>
        <taxon>Embryophyta</taxon>
        <taxon>Tracheophyta</taxon>
        <taxon>Spermatophyta</taxon>
        <taxon>Magnoliopsida</taxon>
        <taxon>eudicotyledons</taxon>
        <taxon>Gunneridae</taxon>
        <taxon>Pentapetalae</taxon>
        <taxon>rosids</taxon>
        <taxon>fabids</taxon>
        <taxon>Cucurbitales</taxon>
        <taxon>Cucurbitaceae</taxon>
        <taxon>Benincaseae</taxon>
        <taxon>Cucumis</taxon>
    </lineage>
</organism>
<dbReference type="EnsemblPlants" id="MELO3C031679.2.1">
    <property type="protein sequence ID" value="MELO3C031679.2.1"/>
    <property type="gene ID" value="MELO3C031679.2"/>
</dbReference>
<name>A0A9I9ECJ3_CUCME</name>
<sequence length="42" mass="4909">MKSAAMKRKPNQSKLMFLHTEMKKQFSILIPDGSQFSREPIK</sequence>
<dbReference type="AlphaFoldDB" id="A0A9I9ECJ3"/>
<accession>A0A9I9ECJ3</accession>
<proteinExistence type="predicted"/>
<dbReference type="Gramene" id="MELO3C031679.2.1">
    <property type="protein sequence ID" value="MELO3C031679.2.1"/>
    <property type="gene ID" value="MELO3C031679.2"/>
</dbReference>
<protein>
    <submittedName>
        <fullName evidence="1">Uncharacterized protein</fullName>
    </submittedName>
</protein>
<reference evidence="1" key="1">
    <citation type="submission" date="2023-03" db="UniProtKB">
        <authorList>
            <consortium name="EnsemblPlants"/>
        </authorList>
    </citation>
    <scope>IDENTIFICATION</scope>
</reference>